<dbReference type="Gene3D" id="3.10.20.310">
    <property type="entry name" value="membrane protein fhac"/>
    <property type="match status" value="1"/>
</dbReference>
<evidence type="ECO:0000256" key="5">
    <source>
        <dbReference type="ARBA" id="ARBA00022692"/>
    </source>
</evidence>
<dbReference type="Gene3D" id="2.40.160.50">
    <property type="entry name" value="membrane protein fhac: a member of the omp85/tpsb transporter family"/>
    <property type="match status" value="1"/>
</dbReference>
<comment type="subcellular location">
    <subcellularLocation>
        <location evidence="1">Cell outer membrane</location>
    </subcellularLocation>
</comment>
<feature type="signal peptide" evidence="10">
    <location>
        <begin position="1"/>
        <end position="26"/>
    </location>
</feature>
<dbReference type="PANTHER" id="PTHR34597:SF3">
    <property type="entry name" value="OUTER MEMBRANE TRANSPORTER CDIB"/>
    <property type="match status" value="1"/>
</dbReference>
<dbReference type="InterPro" id="IPR051544">
    <property type="entry name" value="TPS_OM_transporter"/>
</dbReference>
<comment type="caution">
    <text evidence="12">The sequence shown here is derived from an EMBL/GenBank/DDBJ whole genome shotgun (WGS) entry which is preliminary data.</text>
</comment>
<dbReference type="RefSeq" id="WP_124233075.1">
    <property type="nucleotide sequence ID" value="NZ_RHHM01000007.1"/>
</dbReference>
<dbReference type="Pfam" id="PF03865">
    <property type="entry name" value="ShlB"/>
    <property type="match status" value="1"/>
</dbReference>
<dbReference type="PIRSF" id="PIRSF029745">
    <property type="entry name" value="FhaC"/>
    <property type="match status" value="1"/>
</dbReference>
<evidence type="ECO:0000259" key="11">
    <source>
        <dbReference type="PROSITE" id="PS51779"/>
    </source>
</evidence>
<protein>
    <submittedName>
        <fullName evidence="12">ShlB/FhaC/HecB family hemolysin secretion/activation protein</fullName>
    </submittedName>
</protein>
<dbReference type="InterPro" id="IPR035251">
    <property type="entry name" value="ShlB_POTRA"/>
</dbReference>
<keyword evidence="3" id="KW-0813">Transport</keyword>
<keyword evidence="13" id="KW-1185">Reference proteome</keyword>
<proteinExistence type="inferred from homology"/>
<dbReference type="Proteomes" id="UP000279457">
    <property type="component" value="Unassembled WGS sequence"/>
</dbReference>
<gene>
    <name evidence="12" type="ORF">EB241_10470</name>
</gene>
<dbReference type="InterPro" id="IPR013686">
    <property type="entry name" value="Polypept-transport_assoc_ShlB"/>
</dbReference>
<dbReference type="GO" id="GO:0098046">
    <property type="term" value="C:type V protein secretion system complex"/>
    <property type="evidence" value="ECO:0007669"/>
    <property type="project" value="TreeGrafter"/>
</dbReference>
<dbReference type="GO" id="GO:0009279">
    <property type="term" value="C:cell outer membrane"/>
    <property type="evidence" value="ECO:0007669"/>
    <property type="project" value="UniProtKB-SubCell"/>
</dbReference>
<keyword evidence="8" id="KW-0472">Membrane</keyword>
<evidence type="ECO:0000256" key="2">
    <source>
        <dbReference type="ARBA" id="ARBA00009055"/>
    </source>
</evidence>
<evidence type="ECO:0000256" key="9">
    <source>
        <dbReference type="ARBA" id="ARBA00023237"/>
    </source>
</evidence>
<evidence type="ECO:0000313" key="13">
    <source>
        <dbReference type="Proteomes" id="UP000279457"/>
    </source>
</evidence>
<dbReference type="GO" id="GO:0006811">
    <property type="term" value="P:monoatomic ion transport"/>
    <property type="evidence" value="ECO:0007669"/>
    <property type="project" value="UniProtKB-KW"/>
</dbReference>
<comment type="similarity">
    <text evidence="2">Belongs to the TPS (TC 1.B.20) family.</text>
</comment>
<evidence type="ECO:0000256" key="7">
    <source>
        <dbReference type="ARBA" id="ARBA00023065"/>
    </source>
</evidence>
<dbReference type="InterPro" id="IPR027282">
    <property type="entry name" value="TPS"/>
</dbReference>
<dbReference type="EMBL" id="RHHM01000007">
    <property type="protein sequence ID" value="RQM38170.1"/>
    <property type="molecule type" value="Genomic_DNA"/>
</dbReference>
<reference evidence="12 13" key="1">
    <citation type="submission" date="2018-10" db="EMBL/GenBank/DDBJ databases">
        <title>Draft genome sequence for the type isolate of Erwinia psidii, agent causal of bacterial blight in guava (Psidium guajava) and wilt and die-back of Eucalyptus spp.</title>
        <authorList>
            <person name="Hermenegildo P.S."/>
            <person name="Santos S.A."/>
            <person name="Guimaraes L.M.S."/>
            <person name="Vidigal P.M.P."/>
            <person name="Pereira I.C."/>
            <person name="Badel J.L."/>
            <person name="Alfenas-Zerbini P."/>
            <person name="Ferreira M.A.S.V."/>
            <person name="Alfenas A.C."/>
        </authorList>
    </citation>
    <scope>NUCLEOTIDE SEQUENCE [LARGE SCALE GENOMIC DNA]</scope>
    <source>
        <strain evidence="12 13">IBSBF 435</strain>
    </source>
</reference>
<dbReference type="InterPro" id="IPR034746">
    <property type="entry name" value="POTRA"/>
</dbReference>
<evidence type="ECO:0000256" key="3">
    <source>
        <dbReference type="ARBA" id="ARBA00022448"/>
    </source>
</evidence>
<dbReference type="Pfam" id="PF17287">
    <property type="entry name" value="POTRA_3"/>
    <property type="match status" value="1"/>
</dbReference>
<dbReference type="GO" id="GO:0008320">
    <property type="term" value="F:protein transmembrane transporter activity"/>
    <property type="evidence" value="ECO:0007669"/>
    <property type="project" value="TreeGrafter"/>
</dbReference>
<dbReference type="OrthoDB" id="290122at2"/>
<keyword evidence="5" id="KW-0812">Transmembrane</keyword>
<accession>A0A3N6SA77</accession>
<dbReference type="Pfam" id="PF08479">
    <property type="entry name" value="POTRA_2"/>
    <property type="match status" value="1"/>
</dbReference>
<dbReference type="InterPro" id="IPR005565">
    <property type="entry name" value="Hemolysn_activator_HlyB_C"/>
</dbReference>
<sequence>MHQLHLLRIKSFLCFICLIKSACVTAQDNSFNEQLINQQQRQQVLESRLKPPTQDVRFSDPGVDTGLSHFPQEKNCFVVHRVVLEGDDRLPGWLPLQRIASDAMGKCLGGEGINLLMKRLQNRLISHGYITTRVMAPEQNMKSGTVKLRVIPGNVRNVKLTGDDDIFLYTVFPAHSGTLFDLRDSEQGLENLQRLPGTQASIKIIPGETPGESDIEISRKKNKNWRTGITLDDSATRSIGRYQAGVSLSLDNPFSLSDLFYISGSHDLYKGSGKGNRNLTTHYSLPLGYWAFGITAWNYKYHQTVSGYSRDYLYSGRIKNINAQLSRVMHRGRNQKTTLTYDLQARESRNYLYDTEIEIQRRRTSSWRFGLQHRHYFGKATFDANISYQRGTRWFGALPAPEEYSGSATALSKFVRTDMQLNIPFNFRTQQFRYNVRYLHQASTTPLTVQEQLSLGNRWTVRGFDGERTLNASQGWFLRNDFAWRTPLPGQELYLGLDYGKVSGNGSQYLTGTHLAGSQLGVRGNAFNVNYDLFAATPLSKPDAFETSKLTLGFSMSWSY</sequence>
<dbReference type="PROSITE" id="PS51779">
    <property type="entry name" value="POTRA"/>
    <property type="match status" value="1"/>
</dbReference>
<dbReference type="AlphaFoldDB" id="A0A3N6SA77"/>
<dbReference type="FunFam" id="2.40.160.50:FF:000009">
    <property type="entry name" value="Putative hemolysin activator protein"/>
    <property type="match status" value="1"/>
</dbReference>
<dbReference type="GO" id="GO:0046819">
    <property type="term" value="P:protein secretion by the type V secretion system"/>
    <property type="evidence" value="ECO:0007669"/>
    <property type="project" value="TreeGrafter"/>
</dbReference>
<dbReference type="PANTHER" id="PTHR34597">
    <property type="entry name" value="SLR1661 PROTEIN"/>
    <property type="match status" value="1"/>
</dbReference>
<organism evidence="12 13">
    <name type="scientific">Erwinia psidii</name>
    <dbReference type="NCBI Taxonomy" id="69224"/>
    <lineage>
        <taxon>Bacteria</taxon>
        <taxon>Pseudomonadati</taxon>
        <taxon>Pseudomonadota</taxon>
        <taxon>Gammaproteobacteria</taxon>
        <taxon>Enterobacterales</taxon>
        <taxon>Erwiniaceae</taxon>
        <taxon>Erwinia</taxon>
    </lineage>
</organism>
<evidence type="ECO:0000256" key="8">
    <source>
        <dbReference type="ARBA" id="ARBA00023136"/>
    </source>
</evidence>
<keyword evidence="7" id="KW-0406">Ion transport</keyword>
<evidence type="ECO:0000256" key="6">
    <source>
        <dbReference type="ARBA" id="ARBA00022927"/>
    </source>
</evidence>
<keyword evidence="9" id="KW-0998">Cell outer membrane</keyword>
<feature type="domain" description="POTRA" evidence="11">
    <location>
        <begin position="77"/>
        <end position="153"/>
    </location>
</feature>
<keyword evidence="6" id="KW-0653">Protein transport</keyword>
<evidence type="ECO:0000256" key="10">
    <source>
        <dbReference type="SAM" id="SignalP"/>
    </source>
</evidence>
<evidence type="ECO:0000256" key="4">
    <source>
        <dbReference type="ARBA" id="ARBA00022452"/>
    </source>
</evidence>
<feature type="chain" id="PRO_5018201945" evidence="10">
    <location>
        <begin position="27"/>
        <end position="560"/>
    </location>
</feature>
<name>A0A3N6SA77_9GAMM</name>
<keyword evidence="4" id="KW-1134">Transmembrane beta strand</keyword>
<evidence type="ECO:0000313" key="12">
    <source>
        <dbReference type="EMBL" id="RQM38170.1"/>
    </source>
</evidence>
<evidence type="ECO:0000256" key="1">
    <source>
        <dbReference type="ARBA" id="ARBA00004442"/>
    </source>
</evidence>
<keyword evidence="10" id="KW-0732">Signal</keyword>